<comment type="caution">
    <text evidence="2">The sequence shown here is derived from an EMBL/GenBank/DDBJ whole genome shotgun (WGS) entry which is preliminary data.</text>
</comment>
<dbReference type="OrthoDB" id="1847229at2759"/>
<feature type="coiled-coil region" evidence="1">
    <location>
        <begin position="107"/>
        <end position="134"/>
    </location>
</feature>
<keyword evidence="1" id="KW-0175">Coiled coil</keyword>
<name>A0A8T1ZTT7_ARASU</name>
<protein>
    <submittedName>
        <fullName evidence="2">Uncharacterized protein</fullName>
    </submittedName>
</protein>
<sequence length="145" mass="16994">MDDSEELSEVPDLSKWFSSYVYESPMLDTSDGLEFSFPEESKGIKDMELVSSQVKDKSESQVAFLENTEVVEDSEIEEENSSSIWGKPKRKYSRIWGKPMRKKETTTITYEAELNSLRNRVQYLENEVRILHDLINRFQVLQLQK</sequence>
<reference evidence="2 3" key="1">
    <citation type="submission" date="2020-12" db="EMBL/GenBank/DDBJ databases">
        <title>Concerted genomic and epigenomic changes stabilize Arabidopsis allopolyploids.</title>
        <authorList>
            <person name="Chen Z."/>
        </authorList>
    </citation>
    <scope>NUCLEOTIDE SEQUENCE [LARGE SCALE GENOMIC DNA]</scope>
    <source>
        <strain evidence="2">As9502</strain>
        <tissue evidence="2">Leaf</tissue>
    </source>
</reference>
<gene>
    <name evidence="2" type="ORF">ISN44_As10g010090</name>
</gene>
<evidence type="ECO:0000256" key="1">
    <source>
        <dbReference type="SAM" id="Coils"/>
    </source>
</evidence>
<dbReference type="EMBL" id="JAEFBJ010000010">
    <property type="protein sequence ID" value="KAG7564238.1"/>
    <property type="molecule type" value="Genomic_DNA"/>
</dbReference>
<evidence type="ECO:0000313" key="2">
    <source>
        <dbReference type="EMBL" id="KAG7564238.1"/>
    </source>
</evidence>
<accession>A0A8T1ZTT7</accession>
<organism evidence="2 3">
    <name type="scientific">Arabidopsis suecica</name>
    <name type="common">Swedish thale-cress</name>
    <name type="synonym">Cardaminopsis suecica</name>
    <dbReference type="NCBI Taxonomy" id="45249"/>
    <lineage>
        <taxon>Eukaryota</taxon>
        <taxon>Viridiplantae</taxon>
        <taxon>Streptophyta</taxon>
        <taxon>Embryophyta</taxon>
        <taxon>Tracheophyta</taxon>
        <taxon>Spermatophyta</taxon>
        <taxon>Magnoliopsida</taxon>
        <taxon>eudicotyledons</taxon>
        <taxon>Gunneridae</taxon>
        <taxon>Pentapetalae</taxon>
        <taxon>rosids</taxon>
        <taxon>malvids</taxon>
        <taxon>Brassicales</taxon>
        <taxon>Brassicaceae</taxon>
        <taxon>Camelineae</taxon>
        <taxon>Arabidopsis</taxon>
    </lineage>
</organism>
<keyword evidence="3" id="KW-1185">Reference proteome</keyword>
<proteinExistence type="predicted"/>
<evidence type="ECO:0000313" key="3">
    <source>
        <dbReference type="Proteomes" id="UP000694251"/>
    </source>
</evidence>
<dbReference type="Proteomes" id="UP000694251">
    <property type="component" value="Chromosome 10"/>
</dbReference>
<dbReference type="AlphaFoldDB" id="A0A8T1ZTT7"/>